<feature type="compositionally biased region" description="Polar residues" evidence="1">
    <location>
        <begin position="187"/>
        <end position="201"/>
    </location>
</feature>
<feature type="region of interest" description="Disordered" evidence="1">
    <location>
        <begin position="34"/>
        <end position="66"/>
    </location>
</feature>
<dbReference type="HOGENOM" id="CLU_1256732_0_0_1"/>
<protein>
    <submittedName>
        <fullName evidence="2">Uncharacterized protein</fullName>
    </submittedName>
</protein>
<name>A0A0C9UI21_SPHS4</name>
<feature type="region of interest" description="Disordered" evidence="1">
    <location>
        <begin position="187"/>
        <end position="220"/>
    </location>
</feature>
<sequence length="220" mass="24914">MEAGEISGHLCSYGCSLLYLTLWSTHPFSTLGSPPAPAEHPALSSSAEASLKTHRPTTGTCRSDNLSDRKASLLPYGYNLNRVYDTGNTTYLVQYGDPTRVPRARIWYSKTWLLIVDEPQHLRSCSHQEDISVRRRPSLIEDSTAYGRTSLTQDELPIRLQQAKTWCSKTWLLVVDEPQQHHRSCIHQENMSADPSPSSVEDSLMKRRWHQAGDDRDYLG</sequence>
<evidence type="ECO:0000256" key="1">
    <source>
        <dbReference type="SAM" id="MobiDB-lite"/>
    </source>
</evidence>
<organism evidence="2 3">
    <name type="scientific">Sphaerobolus stellatus (strain SS14)</name>
    <dbReference type="NCBI Taxonomy" id="990650"/>
    <lineage>
        <taxon>Eukaryota</taxon>
        <taxon>Fungi</taxon>
        <taxon>Dikarya</taxon>
        <taxon>Basidiomycota</taxon>
        <taxon>Agaricomycotina</taxon>
        <taxon>Agaricomycetes</taxon>
        <taxon>Phallomycetidae</taxon>
        <taxon>Geastrales</taxon>
        <taxon>Sphaerobolaceae</taxon>
        <taxon>Sphaerobolus</taxon>
    </lineage>
</organism>
<dbReference type="Proteomes" id="UP000054279">
    <property type="component" value="Unassembled WGS sequence"/>
</dbReference>
<proteinExistence type="predicted"/>
<keyword evidence="3" id="KW-1185">Reference proteome</keyword>
<dbReference type="AlphaFoldDB" id="A0A0C9UI21"/>
<reference evidence="2 3" key="1">
    <citation type="submission" date="2014-06" db="EMBL/GenBank/DDBJ databases">
        <title>Evolutionary Origins and Diversification of the Mycorrhizal Mutualists.</title>
        <authorList>
            <consortium name="DOE Joint Genome Institute"/>
            <consortium name="Mycorrhizal Genomics Consortium"/>
            <person name="Kohler A."/>
            <person name="Kuo A."/>
            <person name="Nagy L.G."/>
            <person name="Floudas D."/>
            <person name="Copeland A."/>
            <person name="Barry K.W."/>
            <person name="Cichocki N."/>
            <person name="Veneault-Fourrey C."/>
            <person name="LaButti K."/>
            <person name="Lindquist E.A."/>
            <person name="Lipzen A."/>
            <person name="Lundell T."/>
            <person name="Morin E."/>
            <person name="Murat C."/>
            <person name="Riley R."/>
            <person name="Ohm R."/>
            <person name="Sun H."/>
            <person name="Tunlid A."/>
            <person name="Henrissat B."/>
            <person name="Grigoriev I.V."/>
            <person name="Hibbett D.S."/>
            <person name="Martin F."/>
        </authorList>
    </citation>
    <scope>NUCLEOTIDE SEQUENCE [LARGE SCALE GENOMIC DNA]</scope>
    <source>
        <strain evidence="2 3">SS14</strain>
    </source>
</reference>
<dbReference type="EMBL" id="KN837199">
    <property type="protein sequence ID" value="KIJ34504.1"/>
    <property type="molecule type" value="Genomic_DNA"/>
</dbReference>
<evidence type="ECO:0000313" key="3">
    <source>
        <dbReference type="Proteomes" id="UP000054279"/>
    </source>
</evidence>
<accession>A0A0C9UI21</accession>
<feature type="compositionally biased region" description="Basic and acidic residues" evidence="1">
    <location>
        <begin position="211"/>
        <end position="220"/>
    </location>
</feature>
<gene>
    <name evidence="2" type="ORF">M422DRAFT_263473</name>
</gene>
<evidence type="ECO:0000313" key="2">
    <source>
        <dbReference type="EMBL" id="KIJ34504.1"/>
    </source>
</evidence>